<name>A0A1B0B6Y2_9MUSC</name>
<evidence type="ECO:0000313" key="2">
    <source>
        <dbReference type="Proteomes" id="UP000092460"/>
    </source>
</evidence>
<dbReference type="EMBL" id="JXJN01009284">
    <property type="status" value="NOT_ANNOTATED_CDS"/>
    <property type="molecule type" value="Genomic_DNA"/>
</dbReference>
<dbReference type="EnsemblMetazoa" id="GPPI020819-RA">
    <property type="protein sequence ID" value="GPPI020819-PA"/>
    <property type="gene ID" value="GPPI020819"/>
</dbReference>
<keyword evidence="2" id="KW-1185">Reference proteome</keyword>
<dbReference type="Proteomes" id="UP000092460">
    <property type="component" value="Unassembled WGS sequence"/>
</dbReference>
<reference evidence="2" key="1">
    <citation type="submission" date="2015-01" db="EMBL/GenBank/DDBJ databases">
        <authorList>
            <person name="Aksoy S."/>
            <person name="Warren W."/>
            <person name="Wilson R.K."/>
        </authorList>
    </citation>
    <scope>NUCLEOTIDE SEQUENCE [LARGE SCALE GENOMIC DNA]</scope>
    <source>
        <strain evidence="2">IAEA</strain>
    </source>
</reference>
<reference evidence="1" key="2">
    <citation type="submission" date="2020-05" db="UniProtKB">
        <authorList>
            <consortium name="EnsemblMetazoa"/>
        </authorList>
    </citation>
    <scope>IDENTIFICATION</scope>
    <source>
        <strain evidence="1">IAEA</strain>
    </source>
</reference>
<dbReference type="VEuPathDB" id="VectorBase:GPPI020819"/>
<organism evidence="1 2">
    <name type="scientific">Glossina palpalis gambiensis</name>
    <dbReference type="NCBI Taxonomy" id="67801"/>
    <lineage>
        <taxon>Eukaryota</taxon>
        <taxon>Metazoa</taxon>
        <taxon>Ecdysozoa</taxon>
        <taxon>Arthropoda</taxon>
        <taxon>Hexapoda</taxon>
        <taxon>Insecta</taxon>
        <taxon>Pterygota</taxon>
        <taxon>Neoptera</taxon>
        <taxon>Endopterygota</taxon>
        <taxon>Diptera</taxon>
        <taxon>Brachycera</taxon>
        <taxon>Muscomorpha</taxon>
        <taxon>Hippoboscoidea</taxon>
        <taxon>Glossinidae</taxon>
        <taxon>Glossina</taxon>
    </lineage>
</organism>
<proteinExistence type="predicted"/>
<accession>A0A1B0B6Y2</accession>
<protein>
    <submittedName>
        <fullName evidence="1">Uncharacterized protein</fullName>
    </submittedName>
</protein>
<evidence type="ECO:0000313" key="1">
    <source>
        <dbReference type="EnsemblMetazoa" id="GPPI020819-PA"/>
    </source>
</evidence>
<dbReference type="AlphaFoldDB" id="A0A1B0B6Y2"/>
<sequence length="103" mass="11780">MHILFVCEKSGNERLPKRSGSVMLVVYSHDAGWIPNFNAKLCQTVSHNAAKCLRATESATLNVTAKVTIRSIQRLFAKVKRCMCLQMHVWFESLQRNVLQYLI</sequence>